<dbReference type="PANTHER" id="PTHR43377:SF1">
    <property type="entry name" value="BILIVERDIN REDUCTASE A"/>
    <property type="match status" value="1"/>
</dbReference>
<name>A0A377JMH0_9HELI</name>
<accession>A0A377JMH0</accession>
<dbReference type="Gene3D" id="3.40.50.720">
    <property type="entry name" value="NAD(P)-binding Rossmann-like Domain"/>
    <property type="match status" value="1"/>
</dbReference>
<dbReference type="Pfam" id="PF01408">
    <property type="entry name" value="GFO_IDH_MocA"/>
    <property type="match status" value="1"/>
</dbReference>
<dbReference type="InterPro" id="IPR051450">
    <property type="entry name" value="Gfo/Idh/MocA_Oxidoreductases"/>
</dbReference>
<dbReference type="SUPFAM" id="SSF51735">
    <property type="entry name" value="NAD(P)-binding Rossmann-fold domains"/>
    <property type="match status" value="1"/>
</dbReference>
<gene>
    <name evidence="2" type="primary">mviM</name>
    <name evidence="2" type="ORF">NCTC12221_00310</name>
</gene>
<dbReference type="InterPro" id="IPR036291">
    <property type="entry name" value="NAD(P)-bd_dom_sf"/>
</dbReference>
<reference evidence="2 3" key="1">
    <citation type="submission" date="2018-06" db="EMBL/GenBank/DDBJ databases">
        <authorList>
            <consortium name="Pathogen Informatics"/>
            <person name="Doyle S."/>
        </authorList>
    </citation>
    <scope>NUCLEOTIDE SEQUENCE [LARGE SCALE GENOMIC DNA]</scope>
    <source>
        <strain evidence="2 3">NCTC12221</strain>
    </source>
</reference>
<protein>
    <submittedName>
        <fullName evidence="2">Putative oxidoreductase</fullName>
    </submittedName>
</protein>
<dbReference type="PANTHER" id="PTHR43377">
    <property type="entry name" value="BILIVERDIN REDUCTASE A"/>
    <property type="match status" value="1"/>
</dbReference>
<dbReference type="EMBL" id="UGHZ01000001">
    <property type="protein sequence ID" value="STP08887.1"/>
    <property type="molecule type" value="Genomic_DNA"/>
</dbReference>
<sequence>MGKIIKIALFGIGKMGQNHLRILSMLKDVEVAFLYDVNLELCESLSKSFGIKVLENLDEDLKDCDGAIIVTPTFTHFDYVNKVSDYVKNIFVEKPLTDTLDTTQIILDLAKQKSLNIQVGFIERYNPAIITLQNILRDTKIVNIDFTRTNKMSSRITDVDVVIDLMIHDIDLALHFNGDIADIYAHGVVMEGMIEYARACIIHKNGAFSNIVASRITEKRIRQISVTTHNEYIDCNLLRKEVFVDKQSVEQRLDSVSISANTETIEVRGQESLFSELLDFVNLCKDSASNPSLSTPTKINRPNQHDGMKAMQVAYKIQSLIHNANKS</sequence>
<proteinExistence type="predicted"/>
<dbReference type="Proteomes" id="UP000255335">
    <property type="component" value="Unassembled WGS sequence"/>
</dbReference>
<dbReference type="GO" id="GO:0000166">
    <property type="term" value="F:nucleotide binding"/>
    <property type="evidence" value="ECO:0007669"/>
    <property type="project" value="InterPro"/>
</dbReference>
<dbReference type="InterPro" id="IPR000683">
    <property type="entry name" value="Gfo/Idh/MocA-like_OxRdtase_N"/>
</dbReference>
<evidence type="ECO:0000259" key="1">
    <source>
        <dbReference type="Pfam" id="PF01408"/>
    </source>
</evidence>
<evidence type="ECO:0000313" key="3">
    <source>
        <dbReference type="Proteomes" id="UP000255335"/>
    </source>
</evidence>
<dbReference type="AlphaFoldDB" id="A0A377JMH0"/>
<dbReference type="RefSeq" id="WP_034587745.1">
    <property type="nucleotide sequence ID" value="NZ_UGHZ01000001.1"/>
</dbReference>
<feature type="domain" description="Gfo/Idh/MocA-like oxidoreductase N-terminal" evidence="1">
    <location>
        <begin position="5"/>
        <end position="121"/>
    </location>
</feature>
<dbReference type="Gene3D" id="3.30.360.10">
    <property type="entry name" value="Dihydrodipicolinate Reductase, domain 2"/>
    <property type="match status" value="1"/>
</dbReference>
<organism evidence="2 3">
    <name type="scientific">Helicobacter cinaedi</name>
    <dbReference type="NCBI Taxonomy" id="213"/>
    <lineage>
        <taxon>Bacteria</taxon>
        <taxon>Pseudomonadati</taxon>
        <taxon>Campylobacterota</taxon>
        <taxon>Epsilonproteobacteria</taxon>
        <taxon>Campylobacterales</taxon>
        <taxon>Helicobacteraceae</taxon>
        <taxon>Helicobacter</taxon>
    </lineage>
</organism>
<dbReference type="SUPFAM" id="SSF55347">
    <property type="entry name" value="Glyceraldehyde-3-phosphate dehydrogenase-like, C-terminal domain"/>
    <property type="match status" value="1"/>
</dbReference>
<evidence type="ECO:0000313" key="2">
    <source>
        <dbReference type="EMBL" id="STP08887.1"/>
    </source>
</evidence>